<dbReference type="EC" id="3.6.1.27" evidence="3"/>
<protein>
    <submittedName>
        <fullName evidence="3">Undecaprenyl-diphosphatase</fullName>
        <ecNumber evidence="3">3.6.1.27</ecNumber>
    </submittedName>
</protein>
<dbReference type="InterPro" id="IPR000326">
    <property type="entry name" value="PAP2/HPO"/>
</dbReference>
<feature type="transmembrane region" description="Helical" evidence="1">
    <location>
        <begin position="46"/>
        <end position="70"/>
    </location>
</feature>
<feature type="transmembrane region" description="Helical" evidence="1">
    <location>
        <begin position="148"/>
        <end position="168"/>
    </location>
</feature>
<evidence type="ECO:0000256" key="1">
    <source>
        <dbReference type="SAM" id="Phobius"/>
    </source>
</evidence>
<keyword evidence="3" id="KW-0378">Hydrolase</keyword>
<dbReference type="Gene3D" id="1.20.144.10">
    <property type="entry name" value="Phosphatidic acid phosphatase type 2/haloperoxidase"/>
    <property type="match status" value="2"/>
</dbReference>
<dbReference type="Pfam" id="PF01569">
    <property type="entry name" value="PAP2"/>
    <property type="match status" value="1"/>
</dbReference>
<feature type="transmembrane region" description="Helical" evidence="1">
    <location>
        <begin position="77"/>
        <end position="98"/>
    </location>
</feature>
<comment type="caution">
    <text evidence="3">The sequence shown here is derived from an EMBL/GenBank/DDBJ whole genome shotgun (WGS) entry which is preliminary data.</text>
</comment>
<name>A0ABT9V941_9BACL</name>
<dbReference type="Proteomes" id="UP001231362">
    <property type="component" value="Unassembled WGS sequence"/>
</dbReference>
<dbReference type="PANTHER" id="PTHR14969:SF13">
    <property type="entry name" value="AT30094P"/>
    <property type="match status" value="1"/>
</dbReference>
<keyword evidence="4" id="KW-1185">Reference proteome</keyword>
<keyword evidence="1" id="KW-0812">Transmembrane</keyword>
<feature type="transmembrane region" description="Helical" evidence="1">
    <location>
        <begin position="118"/>
        <end position="136"/>
    </location>
</feature>
<dbReference type="SUPFAM" id="SSF48317">
    <property type="entry name" value="Acid phosphatase/Vanadium-dependent haloperoxidase"/>
    <property type="match status" value="1"/>
</dbReference>
<keyword evidence="1" id="KW-0472">Membrane</keyword>
<feature type="transmembrane region" description="Helical" evidence="1">
    <location>
        <begin position="174"/>
        <end position="192"/>
    </location>
</feature>
<keyword evidence="1" id="KW-1133">Transmembrane helix</keyword>
<dbReference type="CDD" id="cd03392">
    <property type="entry name" value="PAP2_like_2"/>
    <property type="match status" value="1"/>
</dbReference>
<dbReference type="PANTHER" id="PTHR14969">
    <property type="entry name" value="SPHINGOSINE-1-PHOSPHATE PHOSPHOHYDROLASE"/>
    <property type="match status" value="1"/>
</dbReference>
<reference evidence="3 4" key="1">
    <citation type="submission" date="2023-07" db="EMBL/GenBank/DDBJ databases">
        <title>Genomic Encyclopedia of Type Strains, Phase IV (KMG-IV): sequencing the most valuable type-strain genomes for metagenomic binning, comparative biology and taxonomic classification.</title>
        <authorList>
            <person name="Goeker M."/>
        </authorList>
    </citation>
    <scope>NUCLEOTIDE SEQUENCE [LARGE SCALE GENOMIC DNA]</scope>
    <source>
        <strain evidence="3 4">DSM 23948</strain>
    </source>
</reference>
<organism evidence="3 4">
    <name type="scientific">Anoxybacillus andreesenii</name>
    <dbReference type="NCBI Taxonomy" id="1325932"/>
    <lineage>
        <taxon>Bacteria</taxon>
        <taxon>Bacillati</taxon>
        <taxon>Bacillota</taxon>
        <taxon>Bacilli</taxon>
        <taxon>Bacillales</taxon>
        <taxon>Anoxybacillaceae</taxon>
        <taxon>Anoxybacillus</taxon>
    </lineage>
</organism>
<evidence type="ECO:0000259" key="2">
    <source>
        <dbReference type="SMART" id="SM00014"/>
    </source>
</evidence>
<evidence type="ECO:0000313" key="4">
    <source>
        <dbReference type="Proteomes" id="UP001231362"/>
    </source>
</evidence>
<dbReference type="GO" id="GO:0050380">
    <property type="term" value="F:undecaprenyl-diphosphatase activity"/>
    <property type="evidence" value="ECO:0007669"/>
    <property type="project" value="UniProtKB-EC"/>
</dbReference>
<dbReference type="InterPro" id="IPR036938">
    <property type="entry name" value="PAP2/HPO_sf"/>
</dbReference>
<gene>
    <name evidence="3" type="ORF">J2S07_003763</name>
</gene>
<accession>A0ABT9V941</accession>
<evidence type="ECO:0000313" key="3">
    <source>
        <dbReference type="EMBL" id="MDQ0157428.1"/>
    </source>
</evidence>
<dbReference type="EMBL" id="JAUSTU010000027">
    <property type="protein sequence ID" value="MDQ0157428.1"/>
    <property type="molecule type" value="Genomic_DNA"/>
</dbReference>
<feature type="domain" description="Phosphatidic acid phosphatase type 2/haloperoxidase" evidence="2">
    <location>
        <begin position="77"/>
        <end position="189"/>
    </location>
</feature>
<proteinExistence type="predicted"/>
<sequence length="206" mass="23665">MLIMFIIIFSLIAYLMEIEKLISFDSLIIAFVQGFETEFLTAIMKFFSFIGSTVSVIIISIGSALYLYYVLRHRRELILLAITMIGSTLLNILLKSIFQRARPEINQIVFEEGFSFPSGHSMAAFSLYGILTFLLWRHIKTRIGRGLLLTINSLMILLIGLSRIYLGVHYPSDVIAAYAASGFWLFTVIWFFQWVQERRHNTTQAS</sequence>
<dbReference type="SMART" id="SM00014">
    <property type="entry name" value="acidPPc"/>
    <property type="match status" value="1"/>
</dbReference>